<feature type="compositionally biased region" description="Acidic residues" evidence="1">
    <location>
        <begin position="212"/>
        <end position="221"/>
    </location>
</feature>
<feature type="compositionally biased region" description="Basic and acidic residues" evidence="1">
    <location>
        <begin position="99"/>
        <end position="116"/>
    </location>
</feature>
<sequence length="540" mass="59400">MPGARTTPPSLQQTAYGRPTLSNNNNDDNNNSSKYGSQQQQDAGGRRASQQSLQKQDAGDHYSEQSLQERDAGSGRYSQQSSRKQVEGDHYSDQSLQKQDAEGRRASQQDPQKEGEGDNFLQQSLQKRDAGSGRYSQRSSQKQGEGDHYSEQSLQKQDAGSILPSQRSPQQPDTESQLSTRLLQKQETRANIPRPSQAGTLQNNAQSAVGADGDEDEDEDGTEVKEEHEAKNNNNIPSSLLGLRDEAGGLGDVGSDGHSRARVQAVSEPQANFNKYCRGILEPHEVPTRAALKKLVKRYTSGQNRQVSAALATDSPQDLCDHGLYIKQLRYCIFKFGSSASPRTLFRGVDLADLDLHEMFKLRKFYIPSFVSTSRSWPSEAWPVILIVDASEASSVLEITRDLSKSFAASSKLQPRQCDEGEALLPCYSMFELQQIDMYSRPKVVKLKVLPHTAYQSVTCMAPGGFVCGDTVKTTSEATKRSEELLQSDIVAMLPPGTPLTILRVGGNRVQVKVRDSPQSGAVGWISVRVDWGMLLEAAE</sequence>
<evidence type="ECO:0000313" key="3">
    <source>
        <dbReference type="Proteomes" id="UP000654075"/>
    </source>
</evidence>
<dbReference type="EMBL" id="CAJNNV010029357">
    <property type="protein sequence ID" value="CAE8628214.1"/>
    <property type="molecule type" value="Genomic_DNA"/>
</dbReference>
<feature type="compositionally biased region" description="Basic and acidic residues" evidence="1">
    <location>
        <begin position="57"/>
        <end position="73"/>
    </location>
</feature>
<feature type="compositionally biased region" description="Basic and acidic residues" evidence="1">
    <location>
        <begin position="222"/>
        <end position="231"/>
    </location>
</feature>
<comment type="caution">
    <text evidence="2">The sequence shown here is derived from an EMBL/GenBank/DDBJ whole genome shotgun (WGS) entry which is preliminary data.</text>
</comment>
<organism evidence="2 3">
    <name type="scientific">Polarella glacialis</name>
    <name type="common">Dinoflagellate</name>
    <dbReference type="NCBI Taxonomy" id="89957"/>
    <lineage>
        <taxon>Eukaryota</taxon>
        <taxon>Sar</taxon>
        <taxon>Alveolata</taxon>
        <taxon>Dinophyceae</taxon>
        <taxon>Suessiales</taxon>
        <taxon>Suessiaceae</taxon>
        <taxon>Polarella</taxon>
    </lineage>
</organism>
<dbReference type="Proteomes" id="UP000654075">
    <property type="component" value="Unassembled WGS sequence"/>
</dbReference>
<evidence type="ECO:0000313" key="2">
    <source>
        <dbReference type="EMBL" id="CAE8628214.1"/>
    </source>
</evidence>
<protein>
    <submittedName>
        <fullName evidence="2">Uncharacterized protein</fullName>
    </submittedName>
</protein>
<feature type="compositionally biased region" description="Polar residues" evidence="1">
    <location>
        <begin position="197"/>
        <end position="207"/>
    </location>
</feature>
<keyword evidence="3" id="KW-1185">Reference proteome</keyword>
<feature type="compositionally biased region" description="Polar residues" evidence="1">
    <location>
        <begin position="34"/>
        <end position="55"/>
    </location>
</feature>
<name>A0A813GSS6_POLGL</name>
<evidence type="ECO:0000256" key="1">
    <source>
        <dbReference type="SAM" id="MobiDB-lite"/>
    </source>
</evidence>
<accession>A0A813GSS6</accession>
<feature type="region of interest" description="Disordered" evidence="1">
    <location>
        <begin position="1"/>
        <end position="260"/>
    </location>
</feature>
<proteinExistence type="predicted"/>
<gene>
    <name evidence="2" type="ORF">PGLA1383_LOCUS44886</name>
</gene>
<feature type="compositionally biased region" description="Polar residues" evidence="1">
    <location>
        <begin position="134"/>
        <end position="143"/>
    </location>
</feature>
<feature type="compositionally biased region" description="Polar residues" evidence="1">
    <location>
        <begin position="151"/>
        <end position="185"/>
    </location>
</feature>
<feature type="compositionally biased region" description="Low complexity" evidence="1">
    <location>
        <begin position="22"/>
        <end position="33"/>
    </location>
</feature>
<dbReference type="AlphaFoldDB" id="A0A813GSS6"/>
<reference evidence="2" key="1">
    <citation type="submission" date="2021-02" db="EMBL/GenBank/DDBJ databases">
        <authorList>
            <person name="Dougan E. K."/>
            <person name="Rhodes N."/>
            <person name="Thang M."/>
            <person name="Chan C."/>
        </authorList>
    </citation>
    <scope>NUCLEOTIDE SEQUENCE</scope>
</reference>